<evidence type="ECO:0000313" key="2">
    <source>
        <dbReference type="Proteomes" id="UP000248714"/>
    </source>
</evidence>
<protein>
    <submittedName>
        <fullName evidence="1">Uncharacterized protein</fullName>
    </submittedName>
</protein>
<proteinExistence type="predicted"/>
<evidence type="ECO:0000313" key="1">
    <source>
        <dbReference type="EMBL" id="RAS59506.1"/>
    </source>
</evidence>
<accession>A0ABX9DW36</accession>
<sequence>MAPAAVQPVRYLRWITPYDFSRSYLLPDAVETNVPRGCLGECGVYNWARGHLVELHRRLGGVPLSVHLHELLVRPAHDPALVGERVLEGMGSMVTVRLRDPDGQEITVVSRAESAPYGPRGDYWQVTVNGEIPAGADDPGFNGVHKHPPSLPFLALLVDLHLRRTAERPLATVLPFSRKSA</sequence>
<organism evidence="1 2">
    <name type="scientific">Lentzea atacamensis</name>
    <dbReference type="NCBI Taxonomy" id="531938"/>
    <lineage>
        <taxon>Bacteria</taxon>
        <taxon>Bacillati</taxon>
        <taxon>Actinomycetota</taxon>
        <taxon>Actinomycetes</taxon>
        <taxon>Pseudonocardiales</taxon>
        <taxon>Pseudonocardiaceae</taxon>
        <taxon>Lentzea</taxon>
    </lineage>
</organism>
<name>A0ABX9DW36_9PSEU</name>
<dbReference type="Proteomes" id="UP000248714">
    <property type="component" value="Unassembled WGS sequence"/>
</dbReference>
<dbReference type="EMBL" id="QLTT01000014">
    <property type="protein sequence ID" value="RAS59506.1"/>
    <property type="molecule type" value="Genomic_DNA"/>
</dbReference>
<gene>
    <name evidence="1" type="ORF">C8D87_114118</name>
</gene>
<comment type="caution">
    <text evidence="1">The sequence shown here is derived from an EMBL/GenBank/DDBJ whole genome shotgun (WGS) entry which is preliminary data.</text>
</comment>
<keyword evidence="2" id="KW-1185">Reference proteome</keyword>
<dbReference type="RefSeq" id="WP_112231970.1">
    <property type="nucleotide sequence ID" value="NZ_QLTT01000014.1"/>
</dbReference>
<reference evidence="1 2" key="1">
    <citation type="submission" date="2018-06" db="EMBL/GenBank/DDBJ databases">
        <title>Genomic Encyclopedia of Type Strains, Phase IV (KMG-IV): sequencing the most valuable type-strain genomes for metagenomic binning, comparative biology and taxonomic classification.</title>
        <authorList>
            <person name="Goeker M."/>
        </authorList>
    </citation>
    <scope>NUCLEOTIDE SEQUENCE [LARGE SCALE GENOMIC DNA]</scope>
    <source>
        <strain evidence="1 2">DSM 45479</strain>
    </source>
</reference>